<dbReference type="GO" id="GO:0003677">
    <property type="term" value="F:DNA binding"/>
    <property type="evidence" value="ECO:0007669"/>
    <property type="project" value="InterPro"/>
</dbReference>
<organism evidence="1 2">
    <name type="scientific">Nocardioides zeae</name>
    <dbReference type="NCBI Taxonomy" id="1457234"/>
    <lineage>
        <taxon>Bacteria</taxon>
        <taxon>Bacillati</taxon>
        <taxon>Actinomycetota</taxon>
        <taxon>Actinomycetes</taxon>
        <taxon>Propionibacteriales</taxon>
        <taxon>Nocardioidaceae</taxon>
        <taxon>Nocardioides</taxon>
    </lineage>
</organism>
<evidence type="ECO:0000313" key="1">
    <source>
        <dbReference type="EMBL" id="MDQ1105612.1"/>
    </source>
</evidence>
<proteinExistence type="predicted"/>
<dbReference type="Proteomes" id="UP001239215">
    <property type="component" value="Unassembled WGS sequence"/>
</dbReference>
<evidence type="ECO:0000313" key="2">
    <source>
        <dbReference type="Proteomes" id="UP001239215"/>
    </source>
</evidence>
<dbReference type="InterPro" id="IPR013757">
    <property type="entry name" value="Topo_IIA_A_a_sf"/>
</dbReference>
<name>A0AAJ1U8S9_9ACTN</name>
<dbReference type="EMBL" id="JAUTAN010000001">
    <property type="protein sequence ID" value="MDQ1105612.1"/>
    <property type="molecule type" value="Genomic_DNA"/>
</dbReference>
<reference evidence="1" key="1">
    <citation type="submission" date="2023-07" db="EMBL/GenBank/DDBJ databases">
        <title>Functional and genomic diversity of the sorghum phyllosphere microbiome.</title>
        <authorList>
            <person name="Shade A."/>
        </authorList>
    </citation>
    <scope>NUCLEOTIDE SEQUENCE</scope>
    <source>
        <strain evidence="1">SORGH_AS_1067</strain>
    </source>
</reference>
<gene>
    <name evidence="1" type="ORF">QE405_002896</name>
</gene>
<dbReference type="GO" id="GO:0003918">
    <property type="term" value="F:DNA topoisomerase type II (double strand cut, ATP-hydrolyzing) activity"/>
    <property type="evidence" value="ECO:0007669"/>
    <property type="project" value="InterPro"/>
</dbReference>
<dbReference type="Gene3D" id="1.10.268.10">
    <property type="entry name" value="Topoisomerase, domain 3"/>
    <property type="match status" value="1"/>
</dbReference>
<accession>A0AAJ1U8S9</accession>
<dbReference type="RefSeq" id="WP_307202009.1">
    <property type="nucleotide sequence ID" value="NZ_JAUTAN010000001.1"/>
</dbReference>
<dbReference type="AlphaFoldDB" id="A0AAJ1U8S9"/>
<protein>
    <submittedName>
        <fullName evidence="1">DNA gyrase/topoisomerase IV subunit A</fullName>
    </submittedName>
</protein>
<dbReference type="GO" id="GO:0005524">
    <property type="term" value="F:ATP binding"/>
    <property type="evidence" value="ECO:0007669"/>
    <property type="project" value="InterPro"/>
</dbReference>
<sequence>MARPDSPHGPTPEELARQREYLRALLLAFERSETLLSDIYACETARDAEALVSEQLGLDEDAASFVLAMQLRRFPRQERQKIQARLDASEDGGGGA</sequence>
<comment type="caution">
    <text evidence="1">The sequence shown here is derived from an EMBL/GenBank/DDBJ whole genome shotgun (WGS) entry which is preliminary data.</text>
</comment>